<dbReference type="PANTHER" id="PTHR45913:SF19">
    <property type="entry name" value="LOW QUALITY PROTEIN: ZINC FINGER BED DOMAIN-CONTAINING PROTEIN 5-LIKE"/>
    <property type="match status" value="1"/>
</dbReference>
<feature type="region of interest" description="Disordered" evidence="1">
    <location>
        <begin position="1"/>
        <end position="27"/>
    </location>
</feature>
<organism evidence="2 3">
    <name type="scientific">Knipowitschia caucasica</name>
    <name type="common">Caucasian dwarf goby</name>
    <name type="synonym">Pomatoschistus caucasicus</name>
    <dbReference type="NCBI Taxonomy" id="637954"/>
    <lineage>
        <taxon>Eukaryota</taxon>
        <taxon>Metazoa</taxon>
        <taxon>Chordata</taxon>
        <taxon>Craniata</taxon>
        <taxon>Vertebrata</taxon>
        <taxon>Euteleostomi</taxon>
        <taxon>Actinopterygii</taxon>
        <taxon>Neopterygii</taxon>
        <taxon>Teleostei</taxon>
        <taxon>Neoteleostei</taxon>
        <taxon>Acanthomorphata</taxon>
        <taxon>Gobiaria</taxon>
        <taxon>Gobiiformes</taxon>
        <taxon>Gobioidei</taxon>
        <taxon>Gobiidae</taxon>
        <taxon>Gobiinae</taxon>
        <taxon>Knipowitschia</taxon>
    </lineage>
</organism>
<evidence type="ECO:0000313" key="3">
    <source>
        <dbReference type="Proteomes" id="UP001497482"/>
    </source>
</evidence>
<feature type="region of interest" description="Disordered" evidence="1">
    <location>
        <begin position="243"/>
        <end position="269"/>
    </location>
</feature>
<dbReference type="AlphaFoldDB" id="A0AAV2KG67"/>
<proteinExistence type="predicted"/>
<protein>
    <recommendedName>
        <fullName evidence="4">Transposase</fullName>
    </recommendedName>
</protein>
<gene>
    <name evidence="2" type="ORF">KC01_LOCUS16931</name>
</gene>
<evidence type="ECO:0000256" key="1">
    <source>
        <dbReference type="SAM" id="MobiDB-lite"/>
    </source>
</evidence>
<keyword evidence="3" id="KW-1185">Reference proteome</keyword>
<evidence type="ECO:0008006" key="4">
    <source>
        <dbReference type="Google" id="ProtNLM"/>
    </source>
</evidence>
<reference evidence="2 3" key="1">
    <citation type="submission" date="2024-04" db="EMBL/GenBank/DDBJ databases">
        <authorList>
            <person name="Waldvogel A.-M."/>
            <person name="Schoenle A."/>
        </authorList>
    </citation>
    <scope>NUCLEOTIDE SEQUENCE [LARGE SCALE GENOMIC DNA]</scope>
</reference>
<accession>A0AAV2KG67</accession>
<dbReference type="Proteomes" id="UP001497482">
    <property type="component" value="Chromosome 17"/>
</dbReference>
<sequence>MRRLKSGACHHGDARTRKQFSNSANRRAEVGRTLRREVWTRMKRALKRTSAGKVQVHTAALVAPVKATEQLPEQLLVTNGTKETTAEHIFQLLNAFIHENGLDWKKCVGVCTDGARAMTGHNSGVATRIREVAPEMRWTHCSIHREALAVKKMPDDLKSVLDSAVKTVNFIKSRPMNARLFHVLCEERKSSQCVKVRQQELLLAASYSSSSSVLLLQKGHLSLWVTLTCTDKGHGVGLDAELHPGARLPPAGPAPSLTMHRSPAPTEAE</sequence>
<dbReference type="EMBL" id="OZ035839">
    <property type="protein sequence ID" value="CAL1586950.1"/>
    <property type="molecule type" value="Genomic_DNA"/>
</dbReference>
<evidence type="ECO:0000313" key="2">
    <source>
        <dbReference type="EMBL" id="CAL1586950.1"/>
    </source>
</evidence>
<dbReference type="PANTHER" id="PTHR45913">
    <property type="entry name" value="EPM2A-INTERACTING PROTEIN 1"/>
    <property type="match status" value="1"/>
</dbReference>
<name>A0AAV2KG67_KNICA</name>